<gene>
    <name evidence="2" type="ORF">N7449_002205</name>
</gene>
<dbReference type="OrthoDB" id="4646997at2759"/>
<sequence>MAQSEHYLVRRSNCGITLAQIWAAIAIFKGNQDRRTRDLPAIQEPNESERDNDDKAKQPKRPRRYTFQPDFIDSSEIQVGSSSPPHDGSYNSS</sequence>
<feature type="compositionally biased region" description="Basic and acidic residues" evidence="1">
    <location>
        <begin position="47"/>
        <end position="57"/>
    </location>
</feature>
<keyword evidence="3" id="KW-1185">Reference proteome</keyword>
<dbReference type="EMBL" id="JAPQKQ010000002">
    <property type="protein sequence ID" value="KAJ5207826.1"/>
    <property type="molecule type" value="Genomic_DNA"/>
</dbReference>
<reference evidence="2" key="2">
    <citation type="journal article" date="2023" name="IMA Fungus">
        <title>Comparative genomic study of the Penicillium genus elucidates a diverse pangenome and 15 lateral gene transfer events.</title>
        <authorList>
            <person name="Petersen C."/>
            <person name="Sorensen T."/>
            <person name="Nielsen M.R."/>
            <person name="Sondergaard T.E."/>
            <person name="Sorensen J.L."/>
            <person name="Fitzpatrick D.A."/>
            <person name="Frisvad J.C."/>
            <person name="Nielsen K.L."/>
        </authorList>
    </citation>
    <scope>NUCLEOTIDE SEQUENCE</scope>
    <source>
        <strain evidence="2">IBT 20477</strain>
    </source>
</reference>
<comment type="caution">
    <text evidence="2">The sequence shown here is derived from an EMBL/GenBank/DDBJ whole genome shotgun (WGS) entry which is preliminary data.</text>
</comment>
<proteinExistence type="predicted"/>
<dbReference type="Proteomes" id="UP001150942">
    <property type="component" value="Unassembled WGS sequence"/>
</dbReference>
<accession>A0A9W9MUP1</accession>
<evidence type="ECO:0000256" key="1">
    <source>
        <dbReference type="SAM" id="MobiDB-lite"/>
    </source>
</evidence>
<feature type="region of interest" description="Disordered" evidence="1">
    <location>
        <begin position="33"/>
        <end position="93"/>
    </location>
</feature>
<name>A0A9W9MUP1_9EURO</name>
<reference evidence="2" key="1">
    <citation type="submission" date="2022-11" db="EMBL/GenBank/DDBJ databases">
        <authorList>
            <person name="Petersen C."/>
        </authorList>
    </citation>
    <scope>NUCLEOTIDE SEQUENCE</scope>
    <source>
        <strain evidence="2">IBT 20477</strain>
    </source>
</reference>
<protein>
    <submittedName>
        <fullName evidence="2">Uncharacterized protein</fullName>
    </submittedName>
</protein>
<dbReference type="AlphaFoldDB" id="A0A9W9MUP1"/>
<feature type="compositionally biased region" description="Polar residues" evidence="1">
    <location>
        <begin position="75"/>
        <end position="93"/>
    </location>
</feature>
<organism evidence="2 3">
    <name type="scientific">Penicillium cf. viridicatum</name>
    <dbReference type="NCBI Taxonomy" id="2972119"/>
    <lineage>
        <taxon>Eukaryota</taxon>
        <taxon>Fungi</taxon>
        <taxon>Dikarya</taxon>
        <taxon>Ascomycota</taxon>
        <taxon>Pezizomycotina</taxon>
        <taxon>Eurotiomycetes</taxon>
        <taxon>Eurotiomycetidae</taxon>
        <taxon>Eurotiales</taxon>
        <taxon>Aspergillaceae</taxon>
        <taxon>Penicillium</taxon>
    </lineage>
</organism>
<evidence type="ECO:0000313" key="3">
    <source>
        <dbReference type="Proteomes" id="UP001150942"/>
    </source>
</evidence>
<evidence type="ECO:0000313" key="2">
    <source>
        <dbReference type="EMBL" id="KAJ5207826.1"/>
    </source>
</evidence>